<dbReference type="InterPro" id="IPR004797">
    <property type="entry name" value="Competence_ComEC/Rec2"/>
</dbReference>
<dbReference type="InterPro" id="IPR025405">
    <property type="entry name" value="DUF4131"/>
</dbReference>
<proteinExistence type="predicted"/>
<dbReference type="Pfam" id="PF13567">
    <property type="entry name" value="DUF4131"/>
    <property type="match status" value="1"/>
</dbReference>
<feature type="transmembrane region" description="Helical" evidence="6">
    <location>
        <begin position="381"/>
        <end position="398"/>
    </location>
</feature>
<evidence type="ECO:0000256" key="6">
    <source>
        <dbReference type="SAM" id="Phobius"/>
    </source>
</evidence>
<evidence type="ECO:0000313" key="8">
    <source>
        <dbReference type="EMBL" id="VAW52154.1"/>
    </source>
</evidence>
<feature type="transmembrane region" description="Helical" evidence="6">
    <location>
        <begin position="488"/>
        <end position="506"/>
    </location>
</feature>
<organism evidence="8">
    <name type="scientific">hydrothermal vent metagenome</name>
    <dbReference type="NCBI Taxonomy" id="652676"/>
    <lineage>
        <taxon>unclassified sequences</taxon>
        <taxon>metagenomes</taxon>
        <taxon>ecological metagenomes</taxon>
    </lineage>
</organism>
<feature type="transmembrane region" description="Helical" evidence="6">
    <location>
        <begin position="419"/>
        <end position="438"/>
    </location>
</feature>
<dbReference type="PANTHER" id="PTHR30619:SF1">
    <property type="entry name" value="RECOMBINATION PROTEIN 2"/>
    <property type="match status" value="1"/>
</dbReference>
<feature type="transmembrane region" description="Helical" evidence="6">
    <location>
        <begin position="512"/>
        <end position="530"/>
    </location>
</feature>
<dbReference type="InterPro" id="IPR035681">
    <property type="entry name" value="ComA-like_MBL"/>
</dbReference>
<feature type="transmembrane region" description="Helical" evidence="6">
    <location>
        <begin position="308"/>
        <end position="328"/>
    </location>
</feature>
<comment type="subcellular location">
    <subcellularLocation>
        <location evidence="1">Cell membrane</location>
        <topology evidence="1">Multi-pass membrane protein</topology>
    </subcellularLocation>
</comment>
<evidence type="ECO:0000256" key="3">
    <source>
        <dbReference type="ARBA" id="ARBA00022692"/>
    </source>
</evidence>
<evidence type="ECO:0000256" key="1">
    <source>
        <dbReference type="ARBA" id="ARBA00004651"/>
    </source>
</evidence>
<dbReference type="EMBL" id="UOFD01000040">
    <property type="protein sequence ID" value="VAW52154.1"/>
    <property type="molecule type" value="Genomic_DNA"/>
</dbReference>
<dbReference type="GO" id="GO:0030420">
    <property type="term" value="P:establishment of competence for transformation"/>
    <property type="evidence" value="ECO:0007669"/>
    <property type="project" value="InterPro"/>
</dbReference>
<accession>A0A3B0X880</accession>
<feature type="transmembrane region" description="Helical" evidence="6">
    <location>
        <begin position="551"/>
        <end position="568"/>
    </location>
</feature>
<dbReference type="Pfam" id="PF03772">
    <property type="entry name" value="Competence"/>
    <property type="match status" value="1"/>
</dbReference>
<evidence type="ECO:0000256" key="5">
    <source>
        <dbReference type="ARBA" id="ARBA00023136"/>
    </source>
</evidence>
<dbReference type="AlphaFoldDB" id="A0A3B0X880"/>
<keyword evidence="4 6" id="KW-1133">Transmembrane helix</keyword>
<keyword evidence="2" id="KW-1003">Cell membrane</keyword>
<dbReference type="SUPFAM" id="SSF56281">
    <property type="entry name" value="Metallo-hydrolase/oxidoreductase"/>
    <property type="match status" value="1"/>
</dbReference>
<evidence type="ECO:0000256" key="4">
    <source>
        <dbReference type="ARBA" id="ARBA00022989"/>
    </source>
</evidence>
<dbReference type="InterPro" id="IPR004477">
    <property type="entry name" value="ComEC_N"/>
</dbReference>
<reference evidence="8" key="1">
    <citation type="submission" date="2018-06" db="EMBL/GenBank/DDBJ databases">
        <authorList>
            <person name="Zhirakovskaya E."/>
        </authorList>
    </citation>
    <scope>NUCLEOTIDE SEQUENCE</scope>
</reference>
<name>A0A3B0X880_9ZZZZ</name>
<feature type="transmembrane region" description="Helical" evidence="6">
    <location>
        <begin position="36"/>
        <end position="55"/>
    </location>
</feature>
<feature type="domain" description="Metallo-beta-lactamase" evidence="7">
    <location>
        <begin position="586"/>
        <end position="783"/>
    </location>
</feature>
<dbReference type="NCBIfam" id="TIGR00361">
    <property type="entry name" value="ComEC_Rec2"/>
    <property type="match status" value="1"/>
</dbReference>
<dbReference type="Gene3D" id="3.60.15.10">
    <property type="entry name" value="Ribonuclease Z/Hydroxyacylglutathione hydrolase-like"/>
    <property type="match status" value="1"/>
</dbReference>
<keyword evidence="5 6" id="KW-0472">Membrane</keyword>
<keyword evidence="3 6" id="KW-0812">Transmembrane</keyword>
<dbReference type="GO" id="GO:0005886">
    <property type="term" value="C:plasma membrane"/>
    <property type="evidence" value="ECO:0007669"/>
    <property type="project" value="UniProtKB-SubCell"/>
</dbReference>
<dbReference type="NCBIfam" id="TIGR00360">
    <property type="entry name" value="ComEC_N-term"/>
    <property type="match status" value="1"/>
</dbReference>
<evidence type="ECO:0000256" key="2">
    <source>
        <dbReference type="ARBA" id="ARBA00022475"/>
    </source>
</evidence>
<feature type="transmembrane region" description="Helical" evidence="6">
    <location>
        <begin position="450"/>
        <end position="476"/>
    </location>
</feature>
<feature type="transmembrane region" description="Helical" evidence="6">
    <location>
        <begin position="67"/>
        <end position="86"/>
    </location>
</feature>
<dbReference type="InterPro" id="IPR036866">
    <property type="entry name" value="RibonucZ/Hydroxyglut_hydro"/>
</dbReference>
<sequence>MRHKIGECKAGMFVYALAFLSGVIAVQQLVNLPESSTLFLLFGFACLCFFWLVFLRKKNALIFTKQYTLICYLILMFLTGFIYSYYHAERQLSLRLDETLVGRNIVVDGFISNIPTVNGKVRRFEFVVETHQILDGEGARLATEKSSKQFPKKIRLSWYYGRTVNAGEKWQLEVRLKPPHGFMNPGGFDYEAWLFQHGIDATGYVRKSSFNKRAQETSGDINSFRQLLSEKIDALSNRLNTNGNNSFSLVKALAIGDKSSITNQQWRVLANTGTSHLMAISGLHIGLASLFVYVLVRRIVPARAMKYVPAQHIALLFGMLSALLYALIAGLSIPTQRAITMLFVLSLMLLIRRNHRPIDALGFALLSVLLIDPLAILSAGFWFSFSAVAVIFIGVSNAKKQFGVNVSLWQKIFAVLKQWIRLQLLISLFLLPLSLFMFQQVSLVSPLVNLLLIPYVSFLVVPLVLLAIICFFIMPFFSDMLFTAAKMFLDFVWPLLSFVSAQPYALWIKGDVSIVELLMAAITMLLIFYARRITCHIFDCKKTKMCNRVSWLFRLCACLLFTPLLITNKKNLNNGEYQLTVLDVGQGSAAVIQTQNHVLVFDAGAKFSDRLNAGSGVVMPYLRSQGIKNLDTLIISHGDADHIGGAQAILNEYPDVVLIGQNIENLQPKNVQVGSKQLCVADMKWQWDGVDFAFLSPKKVFSSLRQGKKRNNVSCVLQISSKAGKTLFTGDIEKAAEKQLLQQYGKQLASDVLIVPHHGSKTSSSLAFVQTVNPKIALISVGYKNRYRLPSNKIVARYQLLNRDVLQTDSSGAITIQLTKDAGISIERHREMARAFWHY</sequence>
<feature type="transmembrane region" description="Helical" evidence="6">
    <location>
        <begin position="277"/>
        <end position="296"/>
    </location>
</feature>
<protein>
    <submittedName>
        <fullName evidence="8">DNA internalization-related competence protein ComEC/Rec2</fullName>
    </submittedName>
</protein>
<dbReference type="Pfam" id="PF00753">
    <property type="entry name" value="Lactamase_B"/>
    <property type="match status" value="1"/>
</dbReference>
<gene>
    <name evidence="8" type="ORF">MNBD_GAMMA06-2246</name>
</gene>
<dbReference type="InterPro" id="IPR001279">
    <property type="entry name" value="Metallo-B-lactamas"/>
</dbReference>
<feature type="transmembrane region" description="Helical" evidence="6">
    <location>
        <begin position="12"/>
        <end position="30"/>
    </location>
</feature>
<dbReference type="PANTHER" id="PTHR30619">
    <property type="entry name" value="DNA INTERNALIZATION/COMPETENCE PROTEIN COMEC/REC2"/>
    <property type="match status" value="1"/>
</dbReference>
<dbReference type="InterPro" id="IPR052159">
    <property type="entry name" value="Competence_DNA_uptake"/>
</dbReference>
<dbReference type="SMART" id="SM00849">
    <property type="entry name" value="Lactamase_B"/>
    <property type="match status" value="1"/>
</dbReference>
<dbReference type="CDD" id="cd07731">
    <property type="entry name" value="ComA-like_MBL-fold"/>
    <property type="match status" value="1"/>
</dbReference>
<evidence type="ECO:0000259" key="7">
    <source>
        <dbReference type="SMART" id="SM00849"/>
    </source>
</evidence>